<evidence type="ECO:0000256" key="3">
    <source>
        <dbReference type="PIRNR" id="PIRNR001365"/>
    </source>
</evidence>
<evidence type="ECO:0008006" key="7">
    <source>
        <dbReference type="Google" id="ProtNLM"/>
    </source>
</evidence>
<organism evidence="5 6">
    <name type="scientific">Handelsmanbacteria sp. (strain RIFCSPLOWO2_12_FULL_64_10)</name>
    <dbReference type="NCBI Taxonomy" id="1817868"/>
    <lineage>
        <taxon>Bacteria</taxon>
        <taxon>Candidatus Handelsmaniibacteriota</taxon>
    </lineage>
</organism>
<evidence type="ECO:0000256" key="4">
    <source>
        <dbReference type="PIRSR" id="PIRSR001365-2"/>
    </source>
</evidence>
<dbReference type="Gene3D" id="3.20.20.70">
    <property type="entry name" value="Aldolase class I"/>
    <property type="match status" value="1"/>
</dbReference>
<dbReference type="SUPFAM" id="SSF51569">
    <property type="entry name" value="Aldolase"/>
    <property type="match status" value="1"/>
</dbReference>
<protein>
    <recommendedName>
        <fullName evidence="7">Dihydrodipicolinate synthase family protein</fullName>
    </recommendedName>
</protein>
<dbReference type="PANTHER" id="PTHR12128">
    <property type="entry name" value="DIHYDRODIPICOLINATE SYNTHASE"/>
    <property type="match status" value="1"/>
</dbReference>
<dbReference type="PANTHER" id="PTHR12128:SF66">
    <property type="entry name" value="4-HYDROXY-2-OXOGLUTARATE ALDOLASE, MITOCHONDRIAL"/>
    <property type="match status" value="1"/>
</dbReference>
<evidence type="ECO:0000256" key="2">
    <source>
        <dbReference type="ARBA" id="ARBA00023239"/>
    </source>
</evidence>
<dbReference type="PRINTS" id="PR00146">
    <property type="entry name" value="DHPICSNTHASE"/>
</dbReference>
<dbReference type="Proteomes" id="UP000178606">
    <property type="component" value="Unassembled WGS sequence"/>
</dbReference>
<dbReference type="InterPro" id="IPR013785">
    <property type="entry name" value="Aldolase_TIM"/>
</dbReference>
<dbReference type="SMART" id="SM01130">
    <property type="entry name" value="DHDPS"/>
    <property type="match status" value="1"/>
</dbReference>
<feature type="binding site" evidence="4">
    <location>
        <position position="212"/>
    </location>
    <ligand>
        <name>pyruvate</name>
        <dbReference type="ChEBI" id="CHEBI:15361"/>
    </ligand>
</feature>
<dbReference type="CDD" id="cd00408">
    <property type="entry name" value="DHDPS-like"/>
    <property type="match status" value="1"/>
</dbReference>
<comment type="similarity">
    <text evidence="1 3">Belongs to the DapA family.</text>
</comment>
<dbReference type="GO" id="GO:0005829">
    <property type="term" value="C:cytosol"/>
    <property type="evidence" value="ECO:0007669"/>
    <property type="project" value="TreeGrafter"/>
</dbReference>
<gene>
    <name evidence="5" type="ORF">A3F84_08270</name>
</gene>
<evidence type="ECO:0000313" key="5">
    <source>
        <dbReference type="EMBL" id="OGG55203.1"/>
    </source>
</evidence>
<comment type="caution">
    <text evidence="5">The sequence shown here is derived from an EMBL/GenBank/DDBJ whole genome shotgun (WGS) entry which is preliminary data.</text>
</comment>
<keyword evidence="2 3" id="KW-0456">Lyase</keyword>
<reference evidence="5 6" key="1">
    <citation type="journal article" date="2016" name="Nat. Commun.">
        <title>Thousands of microbial genomes shed light on interconnected biogeochemical processes in an aquifer system.</title>
        <authorList>
            <person name="Anantharaman K."/>
            <person name="Brown C.T."/>
            <person name="Hug L.A."/>
            <person name="Sharon I."/>
            <person name="Castelle C.J."/>
            <person name="Probst A.J."/>
            <person name="Thomas B.C."/>
            <person name="Singh A."/>
            <person name="Wilkins M.J."/>
            <person name="Karaoz U."/>
            <person name="Brodie E.L."/>
            <person name="Williams K.H."/>
            <person name="Hubbard S.S."/>
            <person name="Banfield J.F."/>
        </authorList>
    </citation>
    <scope>NUCLEOTIDE SEQUENCE [LARGE SCALE GENOMIC DNA]</scope>
    <source>
        <strain evidence="6">RIFCSPLOWO2_12_FULL_64_10</strain>
    </source>
</reference>
<name>A0A1F6D194_HANXR</name>
<dbReference type="PIRSF" id="PIRSF001365">
    <property type="entry name" value="DHDPS"/>
    <property type="match status" value="1"/>
</dbReference>
<evidence type="ECO:0000256" key="1">
    <source>
        <dbReference type="ARBA" id="ARBA00007592"/>
    </source>
</evidence>
<accession>A0A1F6D194</accession>
<sequence length="307" mass="34182">MAEERTFRGVFTIPVTPFDERGQLSEEDLRRVVRFCVRAGAHGIVAPVNASEFSALSDDERRRVAEIVVRETAGRVPVVVGVSAVSAEVAVGFARHARQIGADAVIAMPPYVRKPNMDGVYDYYRALSEATDLPVFIQNYPLPVGVPMSAEFMARLLRELPHVQYIKEEVQPTTHAVSASLRLGGDRLKGVFGGAAGRHMMDEMRRGACGTMPACDVPDLHVAVYEAHERGDLVESRRLFNRLLPLLNVEFQYGVHVYKEVLRRRGVIRSTYVRAAAIPGLDAFDHRELDEVLKEIEPLFKVTGDMI</sequence>
<dbReference type="AlphaFoldDB" id="A0A1F6D194"/>
<dbReference type="EMBL" id="MFKF01000088">
    <property type="protein sequence ID" value="OGG55203.1"/>
    <property type="molecule type" value="Genomic_DNA"/>
</dbReference>
<evidence type="ECO:0000313" key="6">
    <source>
        <dbReference type="Proteomes" id="UP000178606"/>
    </source>
</evidence>
<dbReference type="GO" id="GO:0008840">
    <property type="term" value="F:4-hydroxy-tetrahydrodipicolinate synthase activity"/>
    <property type="evidence" value="ECO:0007669"/>
    <property type="project" value="TreeGrafter"/>
</dbReference>
<dbReference type="Pfam" id="PF00701">
    <property type="entry name" value="DHDPS"/>
    <property type="match status" value="1"/>
</dbReference>
<dbReference type="InterPro" id="IPR002220">
    <property type="entry name" value="DapA-like"/>
</dbReference>
<proteinExistence type="inferred from homology"/>